<dbReference type="InterPro" id="IPR045188">
    <property type="entry name" value="Boi1/Boi2-like"/>
</dbReference>
<dbReference type="GO" id="GO:0055037">
    <property type="term" value="C:recycling endosome"/>
    <property type="evidence" value="ECO:0007669"/>
    <property type="project" value="TreeGrafter"/>
</dbReference>
<evidence type="ECO:0000313" key="5">
    <source>
        <dbReference type="EMBL" id="GMH61913.1"/>
    </source>
</evidence>
<proteinExistence type="predicted"/>
<dbReference type="Gene3D" id="2.30.29.30">
    <property type="entry name" value="Pleckstrin-homology domain (PH domain)/Phosphotyrosine-binding domain (PTB)"/>
    <property type="match status" value="1"/>
</dbReference>
<dbReference type="GO" id="GO:0005829">
    <property type="term" value="C:cytosol"/>
    <property type="evidence" value="ECO:0007669"/>
    <property type="project" value="GOC"/>
</dbReference>
<dbReference type="InterPro" id="IPR011993">
    <property type="entry name" value="PH-like_dom_sf"/>
</dbReference>
<keyword evidence="1" id="KW-0813">Transport</keyword>
<gene>
    <name evidence="5" type="ORF">TL16_g03361</name>
</gene>
<dbReference type="AlphaFoldDB" id="A0A9W7A3C3"/>
<dbReference type="InterPro" id="IPR013041">
    <property type="entry name" value="Clathrin_app_Ig-like_sf"/>
</dbReference>
<evidence type="ECO:0000259" key="4">
    <source>
        <dbReference type="PROSITE" id="PS50003"/>
    </source>
</evidence>
<dbReference type="CDD" id="cd00821">
    <property type="entry name" value="PH"/>
    <property type="match status" value="1"/>
</dbReference>
<dbReference type="PANTHER" id="PTHR22902">
    <property type="entry name" value="SESQUIPEDALIAN"/>
    <property type="match status" value="1"/>
</dbReference>
<evidence type="ECO:0000256" key="3">
    <source>
        <dbReference type="ARBA" id="ARBA00022927"/>
    </source>
</evidence>
<dbReference type="SUPFAM" id="SSF49348">
    <property type="entry name" value="Clathrin adaptor appendage domain"/>
    <property type="match status" value="1"/>
</dbReference>
<dbReference type="InterPro" id="IPR009028">
    <property type="entry name" value="Coatomer/calthrin_app_sub_C"/>
</dbReference>
<dbReference type="InterPro" id="IPR012295">
    <property type="entry name" value="TBP_dom_sf"/>
</dbReference>
<dbReference type="InterPro" id="IPR008152">
    <property type="entry name" value="Clathrin_a/b/g-adaptin_app_Ig"/>
</dbReference>
<dbReference type="GO" id="GO:0007032">
    <property type="term" value="P:endosome organization"/>
    <property type="evidence" value="ECO:0007669"/>
    <property type="project" value="TreeGrafter"/>
</dbReference>
<dbReference type="Proteomes" id="UP001162640">
    <property type="component" value="Unassembled WGS sequence"/>
</dbReference>
<dbReference type="GO" id="GO:0006886">
    <property type="term" value="P:intracellular protein transport"/>
    <property type="evidence" value="ECO:0007669"/>
    <property type="project" value="InterPro"/>
</dbReference>
<dbReference type="SUPFAM" id="SSF50729">
    <property type="entry name" value="PH domain-like"/>
    <property type="match status" value="1"/>
</dbReference>
<keyword evidence="3" id="KW-0653">Protein transport</keyword>
<organism evidence="5 6">
    <name type="scientific">Triparma laevis f. inornata</name>
    <dbReference type="NCBI Taxonomy" id="1714386"/>
    <lineage>
        <taxon>Eukaryota</taxon>
        <taxon>Sar</taxon>
        <taxon>Stramenopiles</taxon>
        <taxon>Ochrophyta</taxon>
        <taxon>Bolidophyceae</taxon>
        <taxon>Parmales</taxon>
        <taxon>Triparmaceae</taxon>
        <taxon>Triparma</taxon>
    </lineage>
</organism>
<dbReference type="GO" id="GO:0001881">
    <property type="term" value="P:receptor recycling"/>
    <property type="evidence" value="ECO:0007669"/>
    <property type="project" value="TreeGrafter"/>
</dbReference>
<dbReference type="GO" id="GO:0042147">
    <property type="term" value="P:retrograde transport, endosome to Golgi"/>
    <property type="evidence" value="ECO:0007669"/>
    <property type="project" value="TreeGrafter"/>
</dbReference>
<dbReference type="GO" id="GO:0030131">
    <property type="term" value="C:clathrin adaptor complex"/>
    <property type="evidence" value="ECO:0007669"/>
    <property type="project" value="InterPro"/>
</dbReference>
<evidence type="ECO:0000256" key="2">
    <source>
        <dbReference type="ARBA" id="ARBA00022553"/>
    </source>
</evidence>
<feature type="domain" description="PH" evidence="4">
    <location>
        <begin position="465"/>
        <end position="576"/>
    </location>
</feature>
<dbReference type="PROSITE" id="PS50003">
    <property type="entry name" value="PH_DOMAIN"/>
    <property type="match status" value="1"/>
</dbReference>
<name>A0A9W7A3C3_9STRA</name>
<reference evidence="6" key="1">
    <citation type="journal article" date="2023" name="Commun. Biol.">
        <title>Genome analysis of Parmales, the sister group of diatoms, reveals the evolutionary specialization of diatoms from phago-mixotrophs to photoautotrophs.</title>
        <authorList>
            <person name="Ban H."/>
            <person name="Sato S."/>
            <person name="Yoshikawa S."/>
            <person name="Yamada K."/>
            <person name="Nakamura Y."/>
            <person name="Ichinomiya M."/>
            <person name="Sato N."/>
            <person name="Blanc-Mathieu R."/>
            <person name="Endo H."/>
            <person name="Kuwata A."/>
            <person name="Ogata H."/>
        </authorList>
    </citation>
    <scope>NUCLEOTIDE SEQUENCE [LARGE SCALE GENOMIC DNA]</scope>
</reference>
<evidence type="ECO:0000313" key="6">
    <source>
        <dbReference type="Proteomes" id="UP001162640"/>
    </source>
</evidence>
<keyword evidence="2" id="KW-0597">Phosphoprotein</keyword>
<dbReference type="InterPro" id="IPR003164">
    <property type="entry name" value="Clathrin_a-adaptin_app_sub_C"/>
</dbReference>
<dbReference type="Gene3D" id="2.60.40.1230">
    <property type="match status" value="1"/>
</dbReference>
<dbReference type="EMBL" id="BLQM01000088">
    <property type="protein sequence ID" value="GMH61913.1"/>
    <property type="molecule type" value="Genomic_DNA"/>
</dbReference>
<dbReference type="GO" id="GO:0005802">
    <property type="term" value="C:trans-Golgi network"/>
    <property type="evidence" value="ECO:0007669"/>
    <property type="project" value="TreeGrafter"/>
</dbReference>
<dbReference type="Pfam" id="PF00169">
    <property type="entry name" value="PH"/>
    <property type="match status" value="1"/>
</dbReference>
<dbReference type="Pfam" id="PF02296">
    <property type="entry name" value="Alpha_adaptin_C"/>
    <property type="match status" value="1"/>
</dbReference>
<protein>
    <recommendedName>
        <fullName evidence="4">PH domain-containing protein</fullName>
    </recommendedName>
</protein>
<dbReference type="Pfam" id="PF02883">
    <property type="entry name" value="Alpha_adaptinC2"/>
    <property type="match status" value="1"/>
</dbReference>
<dbReference type="SUPFAM" id="SSF55711">
    <property type="entry name" value="Subdomain of clathrin and coatomer appendage domain"/>
    <property type="match status" value="1"/>
</dbReference>
<accession>A0A9W7A3C3</accession>
<dbReference type="Gene3D" id="3.30.310.10">
    <property type="entry name" value="TATA-Binding Protein"/>
    <property type="match status" value="1"/>
</dbReference>
<comment type="caution">
    <text evidence="5">The sequence shown here is derived from an EMBL/GenBank/DDBJ whole genome shotgun (WGS) entry which is preliminary data.</text>
</comment>
<dbReference type="InterPro" id="IPR001849">
    <property type="entry name" value="PH_domain"/>
</dbReference>
<dbReference type="SMART" id="SM00233">
    <property type="entry name" value="PH"/>
    <property type="match status" value="1"/>
</dbReference>
<dbReference type="PANTHER" id="PTHR22902:SF27">
    <property type="entry name" value="PLECKSTRIN HOMOLOGY DOMAIN-CONTAINING FAMILY A MEMBER 3"/>
    <property type="match status" value="1"/>
</dbReference>
<dbReference type="SMART" id="SM00809">
    <property type="entry name" value="Alpha_adaptinC2"/>
    <property type="match status" value="1"/>
</dbReference>
<sequence length="1090" mass="119894">MPASASMSFFSGKPKRQNLDDNAAGLIAHFEHSYDARLVDYSPESICPAPEESSHEDNNVKLPKSGRVCELTLSGDNMSCSEHVGTRIGDMRERPVIKMDWVEMAEIAWDHQQSQVRFKANAPDGSDETHTVIFMVANSLEFEANIKLRLKGIGTRQRGAFRLPSTSYIGMFAGVTKPKPFQRKRASLTTDTNEQLPPLDEMRTIALESYRGSGKPMMTENSARRALAIEHIYDGKCTFHVQTASGPGLEGYHTDALLCLGENDVSYYSSEGQMFSNNKTLFMAYEEIDSWEVRDSTNAAENSFILTQKNSNLTFMFTLKENNWSTPTLLHLKHCMEFFWNQHLEHNDLPAQPHTTHGRAVARVFTLQGHKNPSPTPVGQLDIADSDGRVVVNFNERNRRASSVGREAMPVAGANTGGGVIGSGKFESIRRNTTKGSTKRNSFFGGNNKAPAVERAGVRDIWKYVVKHQGWLTKKGGLGPTGKKWLDRYFVLYSTAMGHYMSYYSEYGDSPFFSNERKERNLIDLGKVTFIRPVSNQQDAPAFSFDIVTIEREWTLCAQNENDMQLWLQLITTAVDEDVAIVPDDDLCFEVKTLKDPTDRLMKYDYSTMIKVSAWGVSVGTKNGKSEYHERFFWCYTDFYKWSVQNQFGKLTLFVSVFTNNDFSQSSKQDFEFRSRQAVQLASAIEFYIEKFMSIMYLRNEGLEVEGDYDEDEGLQYDDEAGYDDDVVGGEVQGSDDEPDSITQPIDLLDLGGGGEPPIALATAVPVGNDGFGLPDAGSANVGGVVQPPNPPATFDPFADGVGGEGGGGGPSPANDLLDAFTTPSIKAAPQNCIDNMNNNNVPQFLKGKNEGMLYSEPGVLNVMLKQEWRGSQGRLSICYVNAGQSPISDIAAEIKAEENNPGAVRMQLNALPNPTLAAGAQVVQQLMVECMQPFADFPIMTLTFAVGGAKCEYKLKLPAVMTHFMEATPMEGDDFMARWQKLSTPALQNQCVINSKTATLPAIVEQVMEQSGLKTIPRLAEKSGGICGVGTLRTGTVNASGGKISVGVLCRVEINVGAQAYRVTIRTAHGGVSQILGDHLKLRLGGGGP</sequence>
<dbReference type="GO" id="GO:0005769">
    <property type="term" value="C:early endosome"/>
    <property type="evidence" value="ECO:0007669"/>
    <property type="project" value="TreeGrafter"/>
</dbReference>
<evidence type="ECO:0000256" key="1">
    <source>
        <dbReference type="ARBA" id="ARBA00022448"/>
    </source>
</evidence>